<dbReference type="InterPro" id="IPR013786">
    <property type="entry name" value="AcylCoA_DH/ox_N"/>
</dbReference>
<feature type="domain" description="Acyl-CoA dehydrogenase/oxidase N-terminal" evidence="10">
    <location>
        <begin position="12"/>
        <end position="134"/>
    </location>
</feature>
<dbReference type="GO" id="GO:0003995">
    <property type="term" value="F:acyl-CoA dehydrogenase activity"/>
    <property type="evidence" value="ECO:0007669"/>
    <property type="project" value="TreeGrafter"/>
</dbReference>
<evidence type="ECO:0000313" key="13">
    <source>
        <dbReference type="Proteomes" id="UP000001351"/>
    </source>
</evidence>
<dbReference type="Gene3D" id="1.10.540.10">
    <property type="entry name" value="Acyl-CoA dehydrogenase/oxidase, N-terminal domain"/>
    <property type="match status" value="1"/>
</dbReference>
<dbReference type="AlphaFoldDB" id="Q09DE8"/>
<comment type="subunit">
    <text evidence="3">Homodimer.</text>
</comment>
<dbReference type="SUPFAM" id="SSF56645">
    <property type="entry name" value="Acyl-CoA dehydrogenase NM domain-like"/>
    <property type="match status" value="1"/>
</dbReference>
<name>Q09DE8_STIAD</name>
<evidence type="ECO:0000256" key="5">
    <source>
        <dbReference type="ARBA" id="ARBA00022827"/>
    </source>
</evidence>
<keyword evidence="6 7" id="KW-0560">Oxidoreductase</keyword>
<evidence type="ECO:0000256" key="7">
    <source>
        <dbReference type="RuleBase" id="RU362125"/>
    </source>
</evidence>
<dbReference type="Pfam" id="PF02770">
    <property type="entry name" value="Acyl-CoA_dh_M"/>
    <property type="match status" value="1"/>
</dbReference>
<dbReference type="GO" id="GO:0033539">
    <property type="term" value="P:fatty acid beta-oxidation using acyl-CoA dehydrogenase"/>
    <property type="evidence" value="ECO:0007669"/>
    <property type="project" value="TreeGrafter"/>
</dbReference>
<evidence type="ECO:0000259" key="10">
    <source>
        <dbReference type="Pfam" id="PF02771"/>
    </source>
</evidence>
<dbReference type="InterPro" id="IPR006091">
    <property type="entry name" value="Acyl-CoA_Oxase/DH_mid-dom"/>
</dbReference>
<dbReference type="PANTHER" id="PTHR48083">
    <property type="entry name" value="MEDIUM-CHAIN SPECIFIC ACYL-COA DEHYDROGENASE, MITOCHONDRIAL-RELATED"/>
    <property type="match status" value="1"/>
</dbReference>
<dbReference type="KEGG" id="sur:STAUR_1559"/>
<evidence type="ECO:0000256" key="4">
    <source>
        <dbReference type="ARBA" id="ARBA00022630"/>
    </source>
</evidence>
<evidence type="ECO:0000256" key="1">
    <source>
        <dbReference type="ARBA" id="ARBA00001974"/>
    </source>
</evidence>
<dbReference type="PANTHER" id="PTHR48083:SF13">
    <property type="entry name" value="ACYL-COA DEHYDROGENASE FAMILY MEMBER 11"/>
    <property type="match status" value="1"/>
</dbReference>
<reference evidence="11 13" key="2">
    <citation type="journal article" date="2011" name="Mol. Biol. Evol.">
        <title>Comparative genomic analysis of fruiting body formation in Myxococcales.</title>
        <authorList>
            <person name="Huntley S."/>
            <person name="Hamann N."/>
            <person name="Wegener-Feldbrugge S."/>
            <person name="Treuner-Lange A."/>
            <person name="Kube M."/>
            <person name="Reinhardt R."/>
            <person name="Klages S."/>
            <person name="Muller R."/>
            <person name="Ronning C.M."/>
            <person name="Nierman W.C."/>
            <person name="Sogaard-Andersen L."/>
        </authorList>
    </citation>
    <scope>NUCLEOTIDE SEQUENCE [LARGE SCALE GENOMIC DNA]</scope>
    <source>
        <strain evidence="11 13">DW4/3-1</strain>
    </source>
</reference>
<dbReference type="OrthoDB" id="9765339at2"/>
<feature type="domain" description="Acyl-CoA oxidase/dehydrogenase middle" evidence="9">
    <location>
        <begin position="139"/>
        <end position="240"/>
    </location>
</feature>
<dbReference type="GO" id="GO:0005737">
    <property type="term" value="C:cytoplasm"/>
    <property type="evidence" value="ECO:0007669"/>
    <property type="project" value="TreeGrafter"/>
</dbReference>
<feature type="domain" description="Acyl-CoA dehydrogenase/oxidase C-terminal" evidence="8">
    <location>
        <begin position="252"/>
        <end position="400"/>
    </location>
</feature>
<dbReference type="SUPFAM" id="SSF47203">
    <property type="entry name" value="Acyl-CoA dehydrogenase C-terminal domain-like"/>
    <property type="match status" value="1"/>
</dbReference>
<dbReference type="Gene3D" id="2.40.110.10">
    <property type="entry name" value="Butyryl-CoA Dehydrogenase, subunit A, domain 2"/>
    <property type="match status" value="1"/>
</dbReference>
<dbReference type="InterPro" id="IPR037069">
    <property type="entry name" value="AcylCoA_DH/ox_N_sf"/>
</dbReference>
<keyword evidence="5 7" id="KW-0274">FAD</keyword>
<dbReference type="Pfam" id="PF00441">
    <property type="entry name" value="Acyl-CoA_dh_1"/>
    <property type="match status" value="1"/>
</dbReference>
<comment type="similarity">
    <text evidence="2 7">Belongs to the acyl-CoA dehydrogenase family.</text>
</comment>
<dbReference type="Gene3D" id="1.20.140.10">
    <property type="entry name" value="Butyryl-CoA Dehydrogenase, subunit A, domain 3"/>
    <property type="match status" value="1"/>
</dbReference>
<dbReference type="EMBL" id="CP002271">
    <property type="protein sequence ID" value="ADO69363.1"/>
    <property type="molecule type" value="Genomic_DNA"/>
</dbReference>
<dbReference type="HOGENOM" id="CLU_018204_1_2_7"/>
<gene>
    <name evidence="11" type="ordered locus">STAUR_1559</name>
    <name evidence="12" type="ORF">STIAU_1536</name>
</gene>
<dbReference type="InterPro" id="IPR046373">
    <property type="entry name" value="Acyl-CoA_Oxase/DH_mid-dom_sf"/>
</dbReference>
<dbReference type="InterPro" id="IPR009100">
    <property type="entry name" value="AcylCoA_DH/oxidase_NM_dom_sf"/>
</dbReference>
<evidence type="ECO:0000313" key="14">
    <source>
        <dbReference type="Proteomes" id="UP000032702"/>
    </source>
</evidence>
<evidence type="ECO:0000259" key="9">
    <source>
        <dbReference type="Pfam" id="PF02770"/>
    </source>
</evidence>
<evidence type="ECO:0000313" key="12">
    <source>
        <dbReference type="EMBL" id="EAU69713.1"/>
    </source>
</evidence>
<dbReference type="STRING" id="378806.STAUR_1559"/>
<dbReference type="RefSeq" id="WP_002609752.1">
    <property type="nucleotide sequence ID" value="NC_014623.1"/>
</dbReference>
<proteinExistence type="inferred from homology"/>
<dbReference type="InterPro" id="IPR009075">
    <property type="entry name" value="AcylCo_DH/oxidase_C"/>
</dbReference>
<dbReference type="InterPro" id="IPR050741">
    <property type="entry name" value="Acyl-CoA_dehydrogenase"/>
</dbReference>
<accession>Q09DE8</accession>
<reference evidence="12 14" key="1">
    <citation type="submission" date="2006-04" db="EMBL/GenBank/DDBJ databases">
        <authorList>
            <person name="Nierman W.C."/>
        </authorList>
    </citation>
    <scope>NUCLEOTIDE SEQUENCE [LARGE SCALE GENOMIC DNA]</scope>
    <source>
        <strain evidence="12 14">DW4/3-1</strain>
    </source>
</reference>
<dbReference type="Pfam" id="PF02771">
    <property type="entry name" value="Acyl-CoA_dh_N"/>
    <property type="match status" value="1"/>
</dbReference>
<evidence type="ECO:0000313" key="11">
    <source>
        <dbReference type="EMBL" id="ADO69363.1"/>
    </source>
</evidence>
<evidence type="ECO:0000259" key="8">
    <source>
        <dbReference type="Pfam" id="PF00441"/>
    </source>
</evidence>
<dbReference type="Proteomes" id="UP000001351">
    <property type="component" value="Chromosome"/>
</dbReference>
<keyword evidence="13" id="KW-1185">Reference proteome</keyword>
<dbReference type="InterPro" id="IPR036250">
    <property type="entry name" value="AcylCo_DH-like_C"/>
</dbReference>
<evidence type="ECO:0000256" key="6">
    <source>
        <dbReference type="ARBA" id="ARBA00023002"/>
    </source>
</evidence>
<sequence>MDFELSAKAQDSLERVKRFMKEHILPVEPRYWEEVHAANAGGDWRRWQVPPLMEELKARARAEGLWNLFLPDATLGAGLSTLEYAPIAEETGRSFLAPEVFNCNAPDTGNMEVLWKYGSEEQKQRWLVPLLAGEIRSVFCMTEPEVASSDATNMGATALLEGDEVVLNGKKWWSSGLGNPRAKVAIFMGRTPDDTVGRHHQHSMVLVPLDAPGVTIQRMLPVYGDYDAPHGHGEIHFENVRLPRSSILVGPGKGFEIAQGRLGPGRIHHCMRCIGAAERALELMIDRGMSRTAFGKPLLNLGGNRERVADARVAIDQARLLTLYAAWKLDEAGALGAMSEISAIKVVAPNVLQKVVDDAIQIHGGAGVSRDTPLAGFFAQARSLRIADGPDEVHKGVIARIELSKRGFSKG</sequence>
<keyword evidence="4 7" id="KW-0285">Flavoprotein</keyword>
<dbReference type="Proteomes" id="UP000032702">
    <property type="component" value="Unassembled WGS sequence"/>
</dbReference>
<protein>
    <submittedName>
        <fullName evidence="12">Acyl-CoA dehydrogenase</fullName>
    </submittedName>
</protein>
<dbReference type="eggNOG" id="COG1960">
    <property type="taxonomic scope" value="Bacteria"/>
</dbReference>
<dbReference type="GO" id="GO:0050660">
    <property type="term" value="F:flavin adenine dinucleotide binding"/>
    <property type="evidence" value="ECO:0007669"/>
    <property type="project" value="InterPro"/>
</dbReference>
<comment type="cofactor">
    <cofactor evidence="1 7">
        <name>FAD</name>
        <dbReference type="ChEBI" id="CHEBI:57692"/>
    </cofactor>
</comment>
<organism evidence="12 14">
    <name type="scientific">Stigmatella aurantiaca (strain DW4/3-1)</name>
    <dbReference type="NCBI Taxonomy" id="378806"/>
    <lineage>
        <taxon>Bacteria</taxon>
        <taxon>Pseudomonadati</taxon>
        <taxon>Myxococcota</taxon>
        <taxon>Myxococcia</taxon>
        <taxon>Myxococcales</taxon>
        <taxon>Cystobacterineae</taxon>
        <taxon>Archangiaceae</taxon>
        <taxon>Stigmatella</taxon>
    </lineage>
</organism>
<dbReference type="EMBL" id="AAMD01000003">
    <property type="protein sequence ID" value="EAU69713.1"/>
    <property type="molecule type" value="Genomic_DNA"/>
</dbReference>
<evidence type="ECO:0000256" key="2">
    <source>
        <dbReference type="ARBA" id="ARBA00009347"/>
    </source>
</evidence>
<evidence type="ECO:0000256" key="3">
    <source>
        <dbReference type="ARBA" id="ARBA00011738"/>
    </source>
</evidence>